<evidence type="ECO:0000313" key="1">
    <source>
        <dbReference type="EMBL" id="CAF1458175.1"/>
    </source>
</evidence>
<dbReference type="Proteomes" id="UP000681722">
    <property type="component" value="Unassembled WGS sequence"/>
</dbReference>
<sequence length="253" mass="28659">MNDKDPNIKLTYETGDNINYLDVRIIKDSDKKRFSTTVYRKPAAQPYVFSFESSHPLHIKQNIVYPFSELLEFAPIYFAYQIIILLIDGGAVNITSCTLNSNELLDDVDNDVNRLVKKLTDDALDTVCNSILDLSSNFHSDVLSQASLSSIDFNLPSSSNILLGLQSPPQHDARRKRATDSYLNIVNKERKGYDAHLKSKSVLLNINNCVEREKDDMTFKLVCKFGKLQNSYTVQNRIDLKEACQADLKAIDV</sequence>
<dbReference type="EMBL" id="CAJNOQ010019849">
    <property type="protein sequence ID" value="CAF1458175.1"/>
    <property type="molecule type" value="Genomic_DNA"/>
</dbReference>
<keyword evidence="3" id="KW-1185">Reference proteome</keyword>
<gene>
    <name evidence="1" type="ORF">GPM918_LOCUS34982</name>
    <name evidence="2" type="ORF">SRO942_LOCUS35696</name>
</gene>
<evidence type="ECO:0000313" key="2">
    <source>
        <dbReference type="EMBL" id="CAF4329336.1"/>
    </source>
</evidence>
<dbReference type="EMBL" id="CAJOBC010085305">
    <property type="protein sequence ID" value="CAF4329336.1"/>
    <property type="molecule type" value="Genomic_DNA"/>
</dbReference>
<dbReference type="Proteomes" id="UP000663829">
    <property type="component" value="Unassembled WGS sequence"/>
</dbReference>
<evidence type="ECO:0000313" key="3">
    <source>
        <dbReference type="Proteomes" id="UP000663829"/>
    </source>
</evidence>
<accession>A0A815Q4G2</accession>
<name>A0A815Q4G2_9BILA</name>
<protein>
    <submittedName>
        <fullName evidence="1">Uncharacterized protein</fullName>
    </submittedName>
</protein>
<reference evidence="1" key="1">
    <citation type="submission" date="2021-02" db="EMBL/GenBank/DDBJ databases">
        <authorList>
            <person name="Nowell W R."/>
        </authorList>
    </citation>
    <scope>NUCLEOTIDE SEQUENCE</scope>
</reference>
<dbReference type="AlphaFoldDB" id="A0A815Q4G2"/>
<comment type="caution">
    <text evidence="1">The sequence shown here is derived from an EMBL/GenBank/DDBJ whole genome shotgun (WGS) entry which is preliminary data.</text>
</comment>
<proteinExistence type="predicted"/>
<organism evidence="1 3">
    <name type="scientific">Didymodactylos carnosus</name>
    <dbReference type="NCBI Taxonomy" id="1234261"/>
    <lineage>
        <taxon>Eukaryota</taxon>
        <taxon>Metazoa</taxon>
        <taxon>Spiralia</taxon>
        <taxon>Gnathifera</taxon>
        <taxon>Rotifera</taxon>
        <taxon>Eurotatoria</taxon>
        <taxon>Bdelloidea</taxon>
        <taxon>Philodinida</taxon>
        <taxon>Philodinidae</taxon>
        <taxon>Didymodactylos</taxon>
    </lineage>
</organism>